<dbReference type="PANTHER" id="PTHR18849:SF0">
    <property type="entry name" value="CILIA- AND FLAGELLA-ASSOCIATED PROTEIN 410-RELATED"/>
    <property type="match status" value="1"/>
</dbReference>
<comment type="similarity">
    <text evidence="8">Belongs to the tilB family.</text>
</comment>
<organism evidence="11 12">
    <name type="scientific">Stephanodiscus triporus</name>
    <dbReference type="NCBI Taxonomy" id="2934178"/>
    <lineage>
        <taxon>Eukaryota</taxon>
        <taxon>Sar</taxon>
        <taxon>Stramenopiles</taxon>
        <taxon>Ochrophyta</taxon>
        <taxon>Bacillariophyta</taxon>
        <taxon>Coscinodiscophyceae</taxon>
        <taxon>Thalassiosirophycidae</taxon>
        <taxon>Stephanodiscales</taxon>
        <taxon>Stephanodiscaceae</taxon>
        <taxon>Stephanodiscus</taxon>
    </lineage>
</organism>
<dbReference type="Pfam" id="PF23602">
    <property type="entry name" value="CS_DNAAF11_C"/>
    <property type="match status" value="1"/>
</dbReference>
<accession>A0ABD3PIJ9</accession>
<dbReference type="InterPro" id="IPR032675">
    <property type="entry name" value="LRR_dom_sf"/>
</dbReference>
<dbReference type="SUPFAM" id="SSF52058">
    <property type="entry name" value="L domain-like"/>
    <property type="match status" value="1"/>
</dbReference>
<evidence type="ECO:0000256" key="8">
    <source>
        <dbReference type="ARBA" id="ARBA00049982"/>
    </source>
</evidence>
<keyword evidence="7" id="KW-0966">Cell projection</keyword>
<evidence type="ECO:0000313" key="12">
    <source>
        <dbReference type="Proteomes" id="UP001530315"/>
    </source>
</evidence>
<name>A0ABD3PIJ9_9STRA</name>
<feature type="region of interest" description="Disordered" evidence="9">
    <location>
        <begin position="182"/>
        <end position="211"/>
    </location>
</feature>
<evidence type="ECO:0000313" key="11">
    <source>
        <dbReference type="EMBL" id="KAL3787156.1"/>
    </source>
</evidence>
<keyword evidence="5" id="KW-0677">Repeat</keyword>
<evidence type="ECO:0000256" key="5">
    <source>
        <dbReference type="ARBA" id="ARBA00022737"/>
    </source>
</evidence>
<feature type="compositionally biased region" description="Acidic residues" evidence="9">
    <location>
        <begin position="424"/>
        <end position="437"/>
    </location>
</feature>
<keyword evidence="12" id="KW-1185">Reference proteome</keyword>
<protein>
    <recommendedName>
        <fullName evidence="10">Dynein axonemal assembly factor 11-like CS domain-containing protein</fullName>
    </recommendedName>
</protein>
<comment type="caution">
    <text evidence="11">The sequence shown here is derived from an EMBL/GenBank/DDBJ whole genome shotgun (WGS) entry which is preliminary data.</text>
</comment>
<dbReference type="GO" id="GO:0005737">
    <property type="term" value="C:cytoplasm"/>
    <property type="evidence" value="ECO:0007669"/>
    <property type="project" value="UniProtKB-SubCell"/>
</dbReference>
<dbReference type="InterPro" id="IPR056496">
    <property type="entry name" value="CS_DNAAF11_C"/>
</dbReference>
<evidence type="ECO:0000256" key="1">
    <source>
        <dbReference type="ARBA" id="ARBA00004138"/>
    </source>
</evidence>
<feature type="domain" description="Dynein axonemal assembly factor 11-like CS" evidence="10">
    <location>
        <begin position="221"/>
        <end position="338"/>
    </location>
</feature>
<dbReference type="Proteomes" id="UP001530315">
    <property type="component" value="Unassembled WGS sequence"/>
</dbReference>
<gene>
    <name evidence="11" type="ORF">ACHAW5_004726</name>
</gene>
<feature type="region of interest" description="Disordered" evidence="9">
    <location>
        <begin position="411"/>
        <end position="437"/>
    </location>
</feature>
<keyword evidence="6" id="KW-0969">Cilium</keyword>
<evidence type="ECO:0000256" key="7">
    <source>
        <dbReference type="ARBA" id="ARBA00023273"/>
    </source>
</evidence>
<comment type="subcellular location">
    <subcellularLocation>
        <location evidence="1">Cell projection</location>
        <location evidence="1">Cilium</location>
    </subcellularLocation>
    <subcellularLocation>
        <location evidence="2">Cytoplasm</location>
    </subcellularLocation>
</comment>
<evidence type="ECO:0000256" key="4">
    <source>
        <dbReference type="ARBA" id="ARBA00022614"/>
    </source>
</evidence>
<feature type="region of interest" description="Disordered" evidence="9">
    <location>
        <begin position="224"/>
        <end position="248"/>
    </location>
</feature>
<reference evidence="11 12" key="1">
    <citation type="submission" date="2024-10" db="EMBL/GenBank/DDBJ databases">
        <title>Updated reference genomes for cyclostephanoid diatoms.</title>
        <authorList>
            <person name="Roberts W.R."/>
            <person name="Alverson A.J."/>
        </authorList>
    </citation>
    <scope>NUCLEOTIDE SEQUENCE [LARGE SCALE GENOMIC DNA]</scope>
    <source>
        <strain evidence="11 12">AJA276-08</strain>
    </source>
</reference>
<proteinExistence type="inferred from homology"/>
<dbReference type="PROSITE" id="PS51450">
    <property type="entry name" value="LRR"/>
    <property type="match status" value="1"/>
</dbReference>
<evidence type="ECO:0000259" key="10">
    <source>
        <dbReference type="Pfam" id="PF23602"/>
    </source>
</evidence>
<evidence type="ECO:0000256" key="9">
    <source>
        <dbReference type="SAM" id="MobiDB-lite"/>
    </source>
</evidence>
<dbReference type="AlphaFoldDB" id="A0ABD3PIJ9"/>
<dbReference type="EMBL" id="JALLAZ020000792">
    <property type="protein sequence ID" value="KAL3787156.1"/>
    <property type="molecule type" value="Genomic_DNA"/>
</dbReference>
<evidence type="ECO:0000256" key="6">
    <source>
        <dbReference type="ARBA" id="ARBA00023069"/>
    </source>
</evidence>
<dbReference type="GO" id="GO:0005929">
    <property type="term" value="C:cilium"/>
    <property type="evidence" value="ECO:0007669"/>
    <property type="project" value="UniProtKB-SubCell"/>
</dbReference>
<sequence length="437" mass="49242">MEPSDLKLFRSLEYLNLALNNVSKVEGISGMEWLRKLDLTLNFIDVDALEESVDQLSGCRSLEELFLLGNPCMGVSNDGDVTSSSSQDQTGWNGCRAYIVARLKNLQYLDGKEIKRSERILAIRQLPTLTSDLHLLAESRKKDRQIQNRAKELNIEEETDEVYISADAPTHHNPETRTKISNESYHQKHAKEKQEASNQAPKPKGEMEWEDDHFRTVKNVRKWEEDDRNRESSNLTGMRHRQDDAMGGGIKQCNQGKYQFWFEEEYAKNEKSGTLIMRVAIPKYLSTSLVDVDIHPTYVSVIVKSKVLRVVLPVEVLSDRSVARRIAASGYLELVMPKVRPNEVVIGLGHVHDLISRDQHASKKVGKDCTGTAESAAIKENRCQQKRERLGELLMKASGVVDSLKIVRNQCPDAKPASSRCDDGGGDDDEDGPPPLM</sequence>
<dbReference type="InterPro" id="IPR001611">
    <property type="entry name" value="Leu-rich_rpt"/>
</dbReference>
<evidence type="ECO:0000256" key="3">
    <source>
        <dbReference type="ARBA" id="ARBA00022490"/>
    </source>
</evidence>
<keyword evidence="4" id="KW-0433">Leucine-rich repeat</keyword>
<dbReference type="PANTHER" id="PTHR18849">
    <property type="entry name" value="LEUCINE RICH REPEAT PROTEIN"/>
    <property type="match status" value="1"/>
</dbReference>
<dbReference type="Gene3D" id="3.80.10.10">
    <property type="entry name" value="Ribonuclease Inhibitor"/>
    <property type="match status" value="1"/>
</dbReference>
<evidence type="ECO:0000256" key="2">
    <source>
        <dbReference type="ARBA" id="ARBA00004496"/>
    </source>
</evidence>
<keyword evidence="3" id="KW-0963">Cytoplasm</keyword>